<dbReference type="AlphaFoldDB" id="A0A2U2B3S9"/>
<sequence>MKKTKKILLLIFVKLIIGATIFPLMDWMINSEKPIINEGTYSAYIGFAIFIIGETIWNISNRKNKMLETRTNLK</sequence>
<keyword evidence="1" id="KW-0472">Membrane</keyword>
<keyword evidence="1" id="KW-1133">Transmembrane helix</keyword>
<name>A0A2U2B3S9_9BACT</name>
<accession>A0A2U2B3S9</accession>
<organism evidence="2 3">
    <name type="scientific">Marinilabilia rubra</name>
    <dbReference type="NCBI Taxonomy" id="2162893"/>
    <lineage>
        <taxon>Bacteria</taxon>
        <taxon>Pseudomonadati</taxon>
        <taxon>Bacteroidota</taxon>
        <taxon>Bacteroidia</taxon>
        <taxon>Marinilabiliales</taxon>
        <taxon>Marinilabiliaceae</taxon>
        <taxon>Marinilabilia</taxon>
    </lineage>
</organism>
<dbReference type="EMBL" id="QEWP01000027">
    <property type="protein sequence ID" value="PWD97721.1"/>
    <property type="molecule type" value="Genomic_DNA"/>
</dbReference>
<feature type="transmembrane region" description="Helical" evidence="1">
    <location>
        <begin position="7"/>
        <end position="29"/>
    </location>
</feature>
<gene>
    <name evidence="2" type="ORF">DDZ16_19400</name>
</gene>
<keyword evidence="3" id="KW-1185">Reference proteome</keyword>
<dbReference type="Proteomes" id="UP000244956">
    <property type="component" value="Unassembled WGS sequence"/>
</dbReference>
<keyword evidence="1" id="KW-0812">Transmembrane</keyword>
<feature type="transmembrane region" description="Helical" evidence="1">
    <location>
        <begin position="41"/>
        <end position="60"/>
    </location>
</feature>
<evidence type="ECO:0000313" key="2">
    <source>
        <dbReference type="EMBL" id="PWD97721.1"/>
    </source>
</evidence>
<protein>
    <submittedName>
        <fullName evidence="2">Uncharacterized protein</fullName>
    </submittedName>
</protein>
<evidence type="ECO:0000256" key="1">
    <source>
        <dbReference type="SAM" id="Phobius"/>
    </source>
</evidence>
<dbReference type="RefSeq" id="WP_109266138.1">
    <property type="nucleotide sequence ID" value="NZ_QEWP01000027.1"/>
</dbReference>
<comment type="caution">
    <text evidence="2">The sequence shown here is derived from an EMBL/GenBank/DDBJ whole genome shotgun (WGS) entry which is preliminary data.</text>
</comment>
<proteinExistence type="predicted"/>
<evidence type="ECO:0000313" key="3">
    <source>
        <dbReference type="Proteomes" id="UP000244956"/>
    </source>
</evidence>
<reference evidence="2 3" key="1">
    <citation type="submission" date="2018-05" db="EMBL/GenBank/DDBJ databases">
        <title>Marinilabilia rubrum sp. nov., isolated from saltern sediment.</title>
        <authorList>
            <person name="Zhang R."/>
        </authorList>
    </citation>
    <scope>NUCLEOTIDE SEQUENCE [LARGE SCALE GENOMIC DNA]</scope>
    <source>
        <strain evidence="2 3">WTE16</strain>
    </source>
</reference>